<reference evidence="2" key="1">
    <citation type="journal article" date="2024" name="Proc. Natl. Acad. Sci. U.S.A.">
        <title>Extraordinary preservation of gene collinearity over three hundred million years revealed in homosporous lycophytes.</title>
        <authorList>
            <person name="Li C."/>
            <person name="Wickell D."/>
            <person name="Kuo L.Y."/>
            <person name="Chen X."/>
            <person name="Nie B."/>
            <person name="Liao X."/>
            <person name="Peng D."/>
            <person name="Ji J."/>
            <person name="Jenkins J."/>
            <person name="Williams M."/>
            <person name="Shu S."/>
            <person name="Plott C."/>
            <person name="Barry K."/>
            <person name="Rajasekar S."/>
            <person name="Grimwood J."/>
            <person name="Han X."/>
            <person name="Sun S."/>
            <person name="Hou Z."/>
            <person name="He W."/>
            <person name="Dai G."/>
            <person name="Sun C."/>
            <person name="Schmutz J."/>
            <person name="Leebens-Mack J.H."/>
            <person name="Li F.W."/>
            <person name="Wang L."/>
        </authorList>
    </citation>
    <scope>NUCLEOTIDE SEQUENCE [LARGE SCALE GENOMIC DNA]</scope>
    <source>
        <strain evidence="2">cv. PW_Plant_1</strain>
    </source>
</reference>
<sequence length="240" mass="26029">MGRWNWGGVSVLPFTILVHLVGILCVALVLVWMIHFRGGLAWFTSNQSLIFNIHPVLMIVCFIFLSSEAIVHFKSAPGSKFYKKTIHSALNAIALTGAIVGVSAVFKVNKELGNANLYSLHAWLGMLTIILFGLQWMSGFLLFLFPRGARKTRGRVLPWHVFVGLLVYIAAISTAESGIVELVALLQGINAMGKFSPEARLANCLGLSLLLLGALVVLSSVLSSRCQATKQEDAIAIPSP</sequence>
<gene>
    <name evidence="1" type="ORF">O6H91_19G014400</name>
</gene>
<name>A0ACC2ASY6_DIPCM</name>
<protein>
    <submittedName>
        <fullName evidence="1">Uncharacterized protein</fullName>
    </submittedName>
</protein>
<evidence type="ECO:0000313" key="2">
    <source>
        <dbReference type="Proteomes" id="UP001162992"/>
    </source>
</evidence>
<dbReference type="EMBL" id="CM055110">
    <property type="protein sequence ID" value="KAJ7520627.1"/>
    <property type="molecule type" value="Genomic_DNA"/>
</dbReference>
<comment type="caution">
    <text evidence="1">The sequence shown here is derived from an EMBL/GenBank/DDBJ whole genome shotgun (WGS) entry which is preliminary data.</text>
</comment>
<accession>A0ACC2ASY6</accession>
<evidence type="ECO:0000313" key="1">
    <source>
        <dbReference type="EMBL" id="KAJ7520627.1"/>
    </source>
</evidence>
<keyword evidence="2" id="KW-1185">Reference proteome</keyword>
<proteinExistence type="predicted"/>
<organism evidence="1 2">
    <name type="scientific">Diphasiastrum complanatum</name>
    <name type="common">Issler's clubmoss</name>
    <name type="synonym">Lycopodium complanatum</name>
    <dbReference type="NCBI Taxonomy" id="34168"/>
    <lineage>
        <taxon>Eukaryota</taxon>
        <taxon>Viridiplantae</taxon>
        <taxon>Streptophyta</taxon>
        <taxon>Embryophyta</taxon>
        <taxon>Tracheophyta</taxon>
        <taxon>Lycopodiopsida</taxon>
        <taxon>Lycopodiales</taxon>
        <taxon>Lycopodiaceae</taxon>
        <taxon>Lycopodioideae</taxon>
        <taxon>Diphasiastrum</taxon>
    </lineage>
</organism>
<dbReference type="Proteomes" id="UP001162992">
    <property type="component" value="Chromosome 19"/>
</dbReference>